<dbReference type="SUPFAM" id="SSF46626">
    <property type="entry name" value="Cytochrome c"/>
    <property type="match status" value="2"/>
</dbReference>
<keyword evidence="5 6" id="KW-0408">Iron</keyword>
<protein>
    <submittedName>
        <fullName evidence="9">Cytochrome c class I</fullName>
    </submittedName>
</protein>
<keyword evidence="4" id="KW-0249">Electron transport</keyword>
<evidence type="ECO:0000256" key="1">
    <source>
        <dbReference type="ARBA" id="ARBA00022448"/>
    </source>
</evidence>
<dbReference type="AlphaFoldDB" id="A0A533QF48"/>
<comment type="caution">
    <text evidence="9">The sequence shown here is derived from an EMBL/GenBank/DDBJ whole genome shotgun (WGS) entry which is preliminary data.</text>
</comment>
<dbReference type="Pfam" id="PF00034">
    <property type="entry name" value="Cytochrom_C"/>
    <property type="match status" value="2"/>
</dbReference>
<dbReference type="Proteomes" id="UP000319783">
    <property type="component" value="Unassembled WGS sequence"/>
</dbReference>
<dbReference type="InterPro" id="IPR051459">
    <property type="entry name" value="Cytochrome_c-type_DH"/>
</dbReference>
<dbReference type="InterPro" id="IPR009056">
    <property type="entry name" value="Cyt_c-like_dom"/>
</dbReference>
<evidence type="ECO:0000256" key="6">
    <source>
        <dbReference type="PROSITE-ProRule" id="PRU00433"/>
    </source>
</evidence>
<keyword evidence="7" id="KW-0812">Transmembrane</keyword>
<keyword evidence="7" id="KW-0472">Membrane</keyword>
<dbReference type="SMART" id="SM00887">
    <property type="entry name" value="EB_dh"/>
    <property type="match status" value="1"/>
</dbReference>
<dbReference type="PROSITE" id="PS51007">
    <property type="entry name" value="CYTC"/>
    <property type="match status" value="2"/>
</dbReference>
<reference evidence="9 10" key="1">
    <citation type="submission" date="2019-04" db="EMBL/GenBank/DDBJ databases">
        <title>Genome of a novel bacterium Candidatus Jettenia ecosi reconstructed from metagenome of an anammox bioreactor.</title>
        <authorList>
            <person name="Mardanov A.V."/>
            <person name="Beletsky A.V."/>
            <person name="Ravin N.V."/>
            <person name="Botchkova E.A."/>
            <person name="Litti Y.V."/>
            <person name="Nozhevnikova A.N."/>
        </authorList>
    </citation>
    <scope>NUCLEOTIDE SEQUENCE [LARGE SCALE GENOMIC DNA]</scope>
    <source>
        <strain evidence="9">J2</strain>
    </source>
</reference>
<feature type="domain" description="Cytochrome c" evidence="8">
    <location>
        <begin position="52"/>
        <end position="146"/>
    </location>
</feature>
<keyword evidence="2 6" id="KW-0349">Heme</keyword>
<dbReference type="GO" id="GO:0046872">
    <property type="term" value="F:metal ion binding"/>
    <property type="evidence" value="ECO:0007669"/>
    <property type="project" value="UniProtKB-KW"/>
</dbReference>
<evidence type="ECO:0000256" key="3">
    <source>
        <dbReference type="ARBA" id="ARBA00022723"/>
    </source>
</evidence>
<dbReference type="InterPro" id="IPR036909">
    <property type="entry name" value="Cyt_c-like_dom_sf"/>
</dbReference>
<keyword evidence="1" id="KW-0813">Transport</keyword>
<dbReference type="Pfam" id="PF09459">
    <property type="entry name" value="EB_dh"/>
    <property type="match status" value="1"/>
</dbReference>
<name>A0A533QF48_9BACT</name>
<dbReference type="EMBL" id="SULG01000053">
    <property type="protein sequence ID" value="TLD41311.1"/>
    <property type="molecule type" value="Genomic_DNA"/>
</dbReference>
<proteinExistence type="predicted"/>
<evidence type="ECO:0000256" key="5">
    <source>
        <dbReference type="ARBA" id="ARBA00023004"/>
    </source>
</evidence>
<dbReference type="Gene3D" id="1.10.760.10">
    <property type="entry name" value="Cytochrome c-like domain"/>
    <property type="match status" value="2"/>
</dbReference>
<gene>
    <name evidence="9" type="ORF">JETT_2420</name>
</gene>
<dbReference type="GO" id="GO:0020037">
    <property type="term" value="F:heme binding"/>
    <property type="evidence" value="ECO:0007669"/>
    <property type="project" value="InterPro"/>
</dbReference>
<keyword evidence="3 6" id="KW-0479">Metal-binding</keyword>
<evidence type="ECO:0000256" key="4">
    <source>
        <dbReference type="ARBA" id="ARBA00022982"/>
    </source>
</evidence>
<evidence type="ECO:0000313" key="10">
    <source>
        <dbReference type="Proteomes" id="UP000319783"/>
    </source>
</evidence>
<keyword evidence="7" id="KW-1133">Transmembrane helix</keyword>
<feature type="transmembrane region" description="Helical" evidence="7">
    <location>
        <begin position="498"/>
        <end position="518"/>
    </location>
</feature>
<dbReference type="Gene3D" id="2.60.40.1190">
    <property type="match status" value="1"/>
</dbReference>
<dbReference type="PANTHER" id="PTHR35008">
    <property type="entry name" value="BLL4482 PROTEIN-RELATED"/>
    <property type="match status" value="1"/>
</dbReference>
<dbReference type="PANTHER" id="PTHR35008:SF8">
    <property type="entry name" value="ALCOHOL DEHYDROGENASE CYTOCHROME C SUBUNIT"/>
    <property type="match status" value="1"/>
</dbReference>
<sequence>MIKACKKVLVGFGLIGICTIVFGTASDVFAQASHLFRTYKREVPPKLPETPDAVAEGKKIYEKRCWYCHGIEGKGDGPAAKTMFPKPRNFTRNEYKVRSTAFSSVPTDEDLFRIITSGIEGTAMPFWYTISEKERWQVLYYIKTFNDQFRKNDAIKTVSVGSVASTPESVARGQELFKEMRCFECHGEDGRGNGPLTVALQSEWNLPYRARDLTKGWLFKGGNTIEDIYRTVSTGFNETPMGSYLEKLADEDRWHVAHYVKSIAKDMVSDVVIKARLVEDDQLPIDASDDDWGKATPVEIPLAGQIIATPRLWTPSIDAINVRAMYNKDEIMFLLEWDDATNKQEEVFRDGVSVQFPTKIPESLKKPYFAMGDSSGAVNLWSWKAYWHEGFGAIVEAPETESGEVSELNAKSFKNVTTQPPESQNVSGKGIYQNGRWKVVLKRSLKTDDVKGDIQFETGKLIPVALAAWDGSNSDTGALKSVSAWYYVLLEKPVPKTIFAYVLVAIIMGASVELWFIARLRRFPPKLEENE</sequence>
<accession>A0A533QF48</accession>
<dbReference type="GO" id="GO:0009055">
    <property type="term" value="F:electron transfer activity"/>
    <property type="evidence" value="ECO:0007669"/>
    <property type="project" value="InterPro"/>
</dbReference>
<evidence type="ECO:0000313" key="9">
    <source>
        <dbReference type="EMBL" id="TLD41311.1"/>
    </source>
</evidence>
<organism evidence="9 10">
    <name type="scientific">Candidatus Jettenia ecosi</name>
    <dbReference type="NCBI Taxonomy" id="2494326"/>
    <lineage>
        <taxon>Bacteria</taxon>
        <taxon>Pseudomonadati</taxon>
        <taxon>Planctomycetota</taxon>
        <taxon>Candidatus Brocadiia</taxon>
        <taxon>Candidatus Brocadiales</taxon>
        <taxon>Candidatus Brocadiaceae</taxon>
        <taxon>Candidatus Jettenia</taxon>
    </lineage>
</organism>
<feature type="domain" description="Cytochrome c" evidence="8">
    <location>
        <begin position="168"/>
        <end position="264"/>
    </location>
</feature>
<dbReference type="InterPro" id="IPR019020">
    <property type="entry name" value="Cyt-c552/DMSO_Rdtase_haem-bd"/>
</dbReference>
<evidence type="ECO:0000256" key="7">
    <source>
        <dbReference type="SAM" id="Phobius"/>
    </source>
</evidence>
<evidence type="ECO:0000259" key="8">
    <source>
        <dbReference type="PROSITE" id="PS51007"/>
    </source>
</evidence>
<evidence type="ECO:0000256" key="2">
    <source>
        <dbReference type="ARBA" id="ARBA00022617"/>
    </source>
</evidence>